<dbReference type="Gene3D" id="3.40.1190.20">
    <property type="match status" value="2"/>
</dbReference>
<feature type="compositionally biased region" description="Basic and acidic residues" evidence="9">
    <location>
        <begin position="498"/>
        <end position="518"/>
    </location>
</feature>
<dbReference type="GeneID" id="75183595"/>
<accession>A0A8H1LER1</accession>
<dbReference type="InterPro" id="IPR011914">
    <property type="entry name" value="RfaE_dom_II"/>
</dbReference>
<feature type="region of interest" description="Disordered" evidence="9">
    <location>
        <begin position="497"/>
        <end position="518"/>
    </location>
</feature>
<keyword evidence="4" id="KW-0547">Nucleotide-binding</keyword>
<reference evidence="12 13" key="1">
    <citation type="submission" date="2018-10" db="EMBL/GenBank/DDBJ databases">
        <title>Isolation of pseudouridimycin from Streptomyces albus DSM 40763.</title>
        <authorList>
            <person name="Rosenqvist P."/>
            <person name="Metsae-Ketelae M."/>
            <person name="Virta P."/>
        </authorList>
    </citation>
    <scope>NUCLEOTIDE SEQUENCE [LARGE SCALE GENOMIC DNA]</scope>
    <source>
        <strain evidence="12 13">DSM 40763</strain>
    </source>
</reference>
<dbReference type="InterPro" id="IPR004821">
    <property type="entry name" value="Cyt_trans-like"/>
</dbReference>
<keyword evidence="7" id="KW-0119">Carbohydrate metabolism</keyword>
<dbReference type="AlphaFoldDB" id="A0A8H1LER1"/>
<dbReference type="GO" id="GO:0005975">
    <property type="term" value="P:carbohydrate metabolic process"/>
    <property type="evidence" value="ECO:0007669"/>
    <property type="project" value="InterPro"/>
</dbReference>
<evidence type="ECO:0000313" key="12">
    <source>
        <dbReference type="EMBL" id="TGG83499.1"/>
    </source>
</evidence>
<proteinExistence type="predicted"/>
<dbReference type="RefSeq" id="WP_135567110.1">
    <property type="nucleotide sequence ID" value="NZ_BNEJ01000020.1"/>
</dbReference>
<evidence type="ECO:0000256" key="6">
    <source>
        <dbReference type="ARBA" id="ARBA00023268"/>
    </source>
</evidence>
<dbReference type="PANTHER" id="PTHR43793:SF2">
    <property type="entry name" value="BIFUNCTIONAL PROTEIN HLDE"/>
    <property type="match status" value="1"/>
</dbReference>
<feature type="domain" description="Cytidyltransferase-like" evidence="11">
    <location>
        <begin position="373"/>
        <end position="466"/>
    </location>
</feature>
<dbReference type="SUPFAM" id="SSF52374">
    <property type="entry name" value="Nucleotidylyl transferase"/>
    <property type="match status" value="1"/>
</dbReference>
<dbReference type="EC" id="2.7.7.70" evidence="1"/>
<protein>
    <recommendedName>
        <fullName evidence="1">D-glycero-beta-D-manno-heptose 1-phosphate adenylyltransferase</fullName>
        <ecNumber evidence="1">2.7.7.70</ecNumber>
    </recommendedName>
</protein>
<name>A0A8H1LER1_9ACTN</name>
<keyword evidence="2 12" id="KW-0808">Transferase</keyword>
<sequence length="518" mass="53647">MPRNRPLVVVGDTLLDTDVEGRASRLAPDAPAPVLDVSEEHSRPGGAGLAAVLAGAFCRDPVRDALPSVLRAERPGPDGFAGQDPDRPEIVLVTALGQSRSDQLVRDLLAPRVTVLELPLRGSVPVKTRLCADGRPLLRVDRGGGTVGPVTDEVRAALAGAHTVLVSDYGRGVAARLRAELAVLAGHTQVVWDPHPRGEPPVPGARLVTPNAAEARALCSDQYPDLDGDGPHGHGRRGAALAAEWRSAAVAVTLGRRGAVLARPGDEAPLYFPPLQEADGDPCGAGDCFAATAARALADGALPEEATHEAVRRSGAFVAAGGVRNPALWGGVPGGAAGHPAPAAPGRGPGGSLADARALAADVRARGGTVVATGGCFDLLHAGHVGMLQNARRTGDCLIVCLNSDVSVRRLKGEGRPITPEADRISVLAGLDCVDAVAVFDENTPERLLRELRPHVWVKGGDYGTERLPEAATLEEWGGRVLLLPYLDGRSTTALARRAADHHGAARESTDRPGVESP</sequence>
<keyword evidence="3 12" id="KW-0548">Nucleotidyltransferase</keyword>
<dbReference type="InterPro" id="IPR014729">
    <property type="entry name" value="Rossmann-like_a/b/a_fold"/>
</dbReference>
<dbReference type="GO" id="GO:0005524">
    <property type="term" value="F:ATP binding"/>
    <property type="evidence" value="ECO:0007669"/>
    <property type="project" value="UniProtKB-KW"/>
</dbReference>
<keyword evidence="6" id="KW-0511">Multifunctional enzyme</keyword>
<evidence type="ECO:0000256" key="8">
    <source>
        <dbReference type="ARBA" id="ARBA00047428"/>
    </source>
</evidence>
<organism evidence="12 13">
    <name type="scientific">Streptomyces albus</name>
    <dbReference type="NCBI Taxonomy" id="1888"/>
    <lineage>
        <taxon>Bacteria</taxon>
        <taxon>Bacillati</taxon>
        <taxon>Actinomycetota</taxon>
        <taxon>Actinomycetes</taxon>
        <taxon>Kitasatosporales</taxon>
        <taxon>Streptomycetaceae</taxon>
        <taxon>Streptomyces</taxon>
    </lineage>
</organism>
<dbReference type="InterPro" id="IPR011611">
    <property type="entry name" value="PfkB_dom"/>
</dbReference>
<gene>
    <name evidence="12" type="primary">rfaE2</name>
    <name evidence="12" type="ORF">D8771_15950</name>
</gene>
<evidence type="ECO:0000256" key="4">
    <source>
        <dbReference type="ARBA" id="ARBA00022741"/>
    </source>
</evidence>
<dbReference type="InterPro" id="IPR050385">
    <property type="entry name" value="Archaeal_FAD_synthase"/>
</dbReference>
<evidence type="ECO:0000256" key="7">
    <source>
        <dbReference type="ARBA" id="ARBA00023277"/>
    </source>
</evidence>
<dbReference type="GO" id="GO:0016773">
    <property type="term" value="F:phosphotransferase activity, alcohol group as acceptor"/>
    <property type="evidence" value="ECO:0007669"/>
    <property type="project" value="InterPro"/>
</dbReference>
<dbReference type="InterPro" id="IPR029056">
    <property type="entry name" value="Ribokinase-like"/>
</dbReference>
<evidence type="ECO:0000256" key="3">
    <source>
        <dbReference type="ARBA" id="ARBA00022695"/>
    </source>
</evidence>
<evidence type="ECO:0000259" key="10">
    <source>
        <dbReference type="Pfam" id="PF00294"/>
    </source>
</evidence>
<dbReference type="PANTHER" id="PTHR43793">
    <property type="entry name" value="FAD SYNTHASE"/>
    <property type="match status" value="1"/>
</dbReference>
<dbReference type="Gene3D" id="3.40.50.620">
    <property type="entry name" value="HUPs"/>
    <property type="match status" value="1"/>
</dbReference>
<dbReference type="NCBIfam" id="TIGR00125">
    <property type="entry name" value="cyt_tran_rel"/>
    <property type="match status" value="1"/>
</dbReference>
<evidence type="ECO:0000256" key="2">
    <source>
        <dbReference type="ARBA" id="ARBA00022679"/>
    </source>
</evidence>
<dbReference type="EMBL" id="RCIY01000055">
    <property type="protein sequence ID" value="TGG83499.1"/>
    <property type="molecule type" value="Genomic_DNA"/>
</dbReference>
<dbReference type="GO" id="GO:0016779">
    <property type="term" value="F:nucleotidyltransferase activity"/>
    <property type="evidence" value="ECO:0007669"/>
    <property type="project" value="UniProtKB-KW"/>
</dbReference>
<dbReference type="NCBIfam" id="TIGR02199">
    <property type="entry name" value="rfaE_dom_II"/>
    <property type="match status" value="1"/>
</dbReference>
<comment type="catalytic activity">
    <reaction evidence="8">
        <text>D-glycero-beta-D-manno-heptose 1-phosphate + ATP + H(+) = ADP-D-glycero-beta-D-manno-heptose + diphosphate</text>
        <dbReference type="Rhea" id="RHEA:27465"/>
        <dbReference type="ChEBI" id="CHEBI:15378"/>
        <dbReference type="ChEBI" id="CHEBI:30616"/>
        <dbReference type="ChEBI" id="CHEBI:33019"/>
        <dbReference type="ChEBI" id="CHEBI:59967"/>
        <dbReference type="ChEBI" id="CHEBI:61593"/>
        <dbReference type="EC" id="2.7.7.70"/>
    </reaction>
</comment>
<evidence type="ECO:0000256" key="9">
    <source>
        <dbReference type="SAM" id="MobiDB-lite"/>
    </source>
</evidence>
<feature type="domain" description="Carbohydrate kinase PfkB" evidence="10">
    <location>
        <begin position="201"/>
        <end position="326"/>
    </location>
</feature>
<keyword evidence="5" id="KW-0067">ATP-binding</keyword>
<dbReference type="Proteomes" id="UP000298111">
    <property type="component" value="Unassembled WGS sequence"/>
</dbReference>
<evidence type="ECO:0000256" key="1">
    <source>
        <dbReference type="ARBA" id="ARBA00012519"/>
    </source>
</evidence>
<evidence type="ECO:0000313" key="13">
    <source>
        <dbReference type="Proteomes" id="UP000298111"/>
    </source>
</evidence>
<dbReference type="Pfam" id="PF01467">
    <property type="entry name" value="CTP_transf_like"/>
    <property type="match status" value="1"/>
</dbReference>
<evidence type="ECO:0000259" key="11">
    <source>
        <dbReference type="Pfam" id="PF01467"/>
    </source>
</evidence>
<comment type="caution">
    <text evidence="12">The sequence shown here is derived from an EMBL/GenBank/DDBJ whole genome shotgun (WGS) entry which is preliminary data.</text>
</comment>
<dbReference type="SUPFAM" id="SSF53613">
    <property type="entry name" value="Ribokinase-like"/>
    <property type="match status" value="1"/>
</dbReference>
<evidence type="ECO:0000256" key="5">
    <source>
        <dbReference type="ARBA" id="ARBA00022840"/>
    </source>
</evidence>
<dbReference type="Pfam" id="PF00294">
    <property type="entry name" value="PfkB"/>
    <property type="match status" value="1"/>
</dbReference>